<proteinExistence type="predicted"/>
<protein>
    <submittedName>
        <fullName evidence="1">Uncharacterized protein</fullName>
    </submittedName>
</protein>
<accession>A0A7V8FG61</accession>
<evidence type="ECO:0000313" key="2">
    <source>
        <dbReference type="Proteomes" id="UP000487117"/>
    </source>
</evidence>
<reference evidence="2" key="1">
    <citation type="journal article" date="2020" name="MBio">
        <title>Horizontal gene transfer to a defensive symbiont with a reduced genome amongst a multipartite beetle microbiome.</title>
        <authorList>
            <person name="Waterworth S.C."/>
            <person name="Florez L.V."/>
            <person name="Rees E.R."/>
            <person name="Hertweck C."/>
            <person name="Kaltenpoth M."/>
            <person name="Kwan J.C."/>
        </authorList>
    </citation>
    <scope>NUCLEOTIDE SEQUENCE [LARGE SCALE GENOMIC DNA]</scope>
</reference>
<evidence type="ECO:0000313" key="1">
    <source>
        <dbReference type="EMBL" id="KAF1015036.1"/>
    </source>
</evidence>
<sequence>MKNPAGRRGFFCGRLPQQRCIARQWWALQQIHALLLHAWQRAGVNHAAPGIQFAGRPAEEVLQELADEVLPLFPSHPGPAPAVKDW</sequence>
<dbReference type="AlphaFoldDB" id="A0A7V8FG61"/>
<gene>
    <name evidence="1" type="ORF">GAK31_02524</name>
</gene>
<name>A0A7V8FG61_STEMA</name>
<comment type="caution">
    <text evidence="1">The sequence shown here is derived from an EMBL/GenBank/DDBJ whole genome shotgun (WGS) entry which is preliminary data.</text>
</comment>
<dbReference type="EMBL" id="WNDS01000003">
    <property type="protein sequence ID" value="KAF1015036.1"/>
    <property type="molecule type" value="Genomic_DNA"/>
</dbReference>
<dbReference type="Proteomes" id="UP000487117">
    <property type="component" value="Unassembled WGS sequence"/>
</dbReference>
<organism evidence="1 2">
    <name type="scientific">Stenotrophomonas maltophilia</name>
    <name type="common">Pseudomonas maltophilia</name>
    <name type="synonym">Xanthomonas maltophilia</name>
    <dbReference type="NCBI Taxonomy" id="40324"/>
    <lineage>
        <taxon>Bacteria</taxon>
        <taxon>Pseudomonadati</taxon>
        <taxon>Pseudomonadota</taxon>
        <taxon>Gammaproteobacteria</taxon>
        <taxon>Lysobacterales</taxon>
        <taxon>Lysobacteraceae</taxon>
        <taxon>Stenotrophomonas</taxon>
        <taxon>Stenotrophomonas maltophilia group</taxon>
    </lineage>
</organism>